<dbReference type="AlphaFoldDB" id="A0A1G9FJL4"/>
<name>A0A1G9FJL4_9ACTN</name>
<gene>
    <name evidence="1" type="ORF">SAMN05421806_113173</name>
</gene>
<dbReference type="OrthoDB" id="30633at2"/>
<dbReference type="SUPFAM" id="SSF56112">
    <property type="entry name" value="Protein kinase-like (PK-like)"/>
    <property type="match status" value="1"/>
</dbReference>
<evidence type="ECO:0000313" key="1">
    <source>
        <dbReference type="EMBL" id="SDK88618.1"/>
    </source>
</evidence>
<evidence type="ECO:0000313" key="2">
    <source>
        <dbReference type="Proteomes" id="UP000199155"/>
    </source>
</evidence>
<keyword evidence="1" id="KW-0418">Kinase</keyword>
<reference evidence="1 2" key="1">
    <citation type="submission" date="2016-10" db="EMBL/GenBank/DDBJ databases">
        <authorList>
            <person name="de Groot N.N."/>
        </authorList>
    </citation>
    <scope>NUCLEOTIDE SEQUENCE [LARGE SCALE GENOMIC DNA]</scope>
    <source>
        <strain evidence="1 2">CGMCC 4.5727</strain>
    </source>
</reference>
<dbReference type="Proteomes" id="UP000199155">
    <property type="component" value="Unassembled WGS sequence"/>
</dbReference>
<proteinExistence type="predicted"/>
<dbReference type="GO" id="GO:0016301">
    <property type="term" value="F:kinase activity"/>
    <property type="evidence" value="ECO:0007669"/>
    <property type="project" value="UniProtKB-KW"/>
</dbReference>
<accession>A0A1G9FJL4</accession>
<protein>
    <submittedName>
        <fullName evidence="1">Predicted kinase, aminoglycoside phosphotransferase (APT) family</fullName>
    </submittedName>
</protein>
<organism evidence="1 2">
    <name type="scientific">Streptomyces indicus</name>
    <dbReference type="NCBI Taxonomy" id="417292"/>
    <lineage>
        <taxon>Bacteria</taxon>
        <taxon>Bacillati</taxon>
        <taxon>Actinomycetota</taxon>
        <taxon>Actinomycetes</taxon>
        <taxon>Kitasatosporales</taxon>
        <taxon>Streptomycetaceae</taxon>
        <taxon>Streptomyces</taxon>
    </lineage>
</organism>
<dbReference type="Gene3D" id="3.90.1200.10">
    <property type="match status" value="1"/>
</dbReference>
<keyword evidence="2" id="KW-1185">Reference proteome</keyword>
<sequence>MELLEVAEAFGLGEPLRTHALRGGSSSGAWRLDTQDGAWLVKVQPPAGDWWARSARRAYELESAAQASALPLPRPLLPPDPAIGFWHDAGPYYARVSAYVPGRTARLGDPGLAEWLGGTLAAVAALDLPADLADDESAPLHPPADWRAWAAEARGSEVADAAQELLPAVAEATGLVRAAEAGAPAARLGHRDTGLANILVHQGSFTLIDWDAAGPVIPWWDAVHTALRCAGGLDAPGTTDAAAVRQTLAAYRAAGGPVGAADETAFAGLLRSTLAFTAYTLWLALGHRGGDAEFRAQGARRFRASADSLHRALGSLPEWQT</sequence>
<dbReference type="STRING" id="417292.SAMN05421806_113173"/>
<keyword evidence="1" id="KW-0808">Transferase</keyword>
<dbReference type="RefSeq" id="WP_093614794.1">
    <property type="nucleotide sequence ID" value="NZ_FNFF01000013.1"/>
</dbReference>
<dbReference type="EMBL" id="FNFF01000013">
    <property type="protein sequence ID" value="SDK88618.1"/>
    <property type="molecule type" value="Genomic_DNA"/>
</dbReference>
<dbReference type="InterPro" id="IPR011009">
    <property type="entry name" value="Kinase-like_dom_sf"/>
</dbReference>